<dbReference type="Proteomes" id="UP001178461">
    <property type="component" value="Chromosome 5"/>
</dbReference>
<protein>
    <submittedName>
        <fullName evidence="2">Uncharacterized protein</fullName>
    </submittedName>
</protein>
<feature type="transmembrane region" description="Helical" evidence="1">
    <location>
        <begin position="53"/>
        <end position="72"/>
    </location>
</feature>
<evidence type="ECO:0000313" key="3">
    <source>
        <dbReference type="Proteomes" id="UP001178461"/>
    </source>
</evidence>
<name>A0AA35P6D9_9SAUR</name>
<keyword evidence="1" id="KW-0812">Transmembrane</keyword>
<accession>A0AA35P6D9</accession>
<evidence type="ECO:0000313" key="2">
    <source>
        <dbReference type="EMBL" id="CAI5774595.1"/>
    </source>
</evidence>
<keyword evidence="3" id="KW-1185">Reference proteome</keyword>
<organism evidence="2 3">
    <name type="scientific">Podarcis lilfordi</name>
    <name type="common">Lilford's wall lizard</name>
    <dbReference type="NCBI Taxonomy" id="74358"/>
    <lineage>
        <taxon>Eukaryota</taxon>
        <taxon>Metazoa</taxon>
        <taxon>Chordata</taxon>
        <taxon>Craniata</taxon>
        <taxon>Vertebrata</taxon>
        <taxon>Euteleostomi</taxon>
        <taxon>Lepidosauria</taxon>
        <taxon>Squamata</taxon>
        <taxon>Bifurcata</taxon>
        <taxon>Unidentata</taxon>
        <taxon>Episquamata</taxon>
        <taxon>Laterata</taxon>
        <taxon>Lacertibaenia</taxon>
        <taxon>Lacertidae</taxon>
        <taxon>Podarcis</taxon>
    </lineage>
</organism>
<keyword evidence="1" id="KW-1133">Transmembrane helix</keyword>
<keyword evidence="1" id="KW-0472">Membrane</keyword>
<gene>
    <name evidence="2" type="ORF">PODLI_1B006763</name>
</gene>
<sequence length="193" mass="22039">MQIIELPFGEKGCGHPIPPLHTTHLSLSFLGFWFGGGGLLFFVLFWFACGFVLATPLLFFLIVFAPCYLSFLEPCKCHKRSLRDQDGFGWCPLNRIDHSCCFLCLGDVSYVTLKRQKSYHFSIQTKTHQAMAKGDEGKQGKYLESIGDRFSTCMFAFAERDLHVLKFIVYKNTPSNYTFHVACFHGTVQKRLL</sequence>
<dbReference type="EMBL" id="OX395130">
    <property type="protein sequence ID" value="CAI5774595.1"/>
    <property type="molecule type" value="Genomic_DNA"/>
</dbReference>
<reference evidence="2" key="1">
    <citation type="submission" date="2022-12" db="EMBL/GenBank/DDBJ databases">
        <authorList>
            <person name="Alioto T."/>
            <person name="Alioto T."/>
            <person name="Gomez Garrido J."/>
        </authorList>
    </citation>
    <scope>NUCLEOTIDE SEQUENCE</scope>
</reference>
<dbReference type="AlphaFoldDB" id="A0AA35P6D9"/>
<feature type="transmembrane region" description="Helical" evidence="1">
    <location>
        <begin position="27"/>
        <end position="47"/>
    </location>
</feature>
<proteinExistence type="predicted"/>
<evidence type="ECO:0000256" key="1">
    <source>
        <dbReference type="SAM" id="Phobius"/>
    </source>
</evidence>